<reference evidence="18 19" key="1">
    <citation type="submission" date="2020-05" db="EMBL/GenBank/DDBJ databases">
        <title>Complete genome of Desulfobulbus oligotrophicus.</title>
        <authorList>
            <person name="Podar M."/>
        </authorList>
    </citation>
    <scope>NUCLEOTIDE SEQUENCE [LARGE SCALE GENOMIC DNA]</scope>
    <source>
        <strain evidence="18 19">Prop6</strain>
    </source>
</reference>
<feature type="short sequence motif" description="Meso-diaminopimelate recognition motif" evidence="11">
    <location>
        <begin position="428"/>
        <end position="431"/>
    </location>
</feature>
<comment type="PTM">
    <text evidence="11">Carboxylation is probably crucial for Mg(2+) binding and, consequently, for the gamma-phosphate positioning of ATP.</text>
</comment>
<dbReference type="Gene3D" id="3.90.190.20">
    <property type="entry name" value="Mur ligase, C-terminal domain"/>
    <property type="match status" value="2"/>
</dbReference>
<keyword evidence="7 12" id="KW-0133">Cell shape</keyword>
<feature type="binding site" evidence="12">
    <location>
        <begin position="635"/>
        <end position="641"/>
    </location>
    <ligand>
        <name>ATP</name>
        <dbReference type="ChEBI" id="CHEBI:30616"/>
    </ligand>
</feature>
<dbReference type="UniPathway" id="UPA00219"/>
<keyword evidence="4 12" id="KW-0132">Cell division</keyword>
<dbReference type="EC" id="6.3.2.13" evidence="11"/>
<dbReference type="GO" id="GO:0000287">
    <property type="term" value="F:magnesium ion binding"/>
    <property type="evidence" value="ECO:0007669"/>
    <property type="project" value="UniProtKB-UniRule"/>
</dbReference>
<feature type="domain" description="Mur ligase central" evidence="17">
    <location>
        <begin position="633"/>
        <end position="832"/>
    </location>
</feature>
<dbReference type="GO" id="GO:0009252">
    <property type="term" value="P:peptidoglycan biosynthetic process"/>
    <property type="evidence" value="ECO:0007669"/>
    <property type="project" value="UniProtKB-UniRule"/>
</dbReference>
<dbReference type="RefSeq" id="WP_199264170.1">
    <property type="nucleotide sequence ID" value="NZ_CP054140.1"/>
</dbReference>
<comment type="subcellular location">
    <subcellularLocation>
        <location evidence="12 13">Cytoplasm</location>
    </subcellularLocation>
</comment>
<feature type="domain" description="Mur ligase N-terminal catalytic" evidence="15">
    <location>
        <begin position="548"/>
        <end position="620"/>
    </location>
</feature>
<dbReference type="GO" id="GO:0071555">
    <property type="term" value="P:cell wall organization"/>
    <property type="evidence" value="ECO:0007669"/>
    <property type="project" value="UniProtKB-KW"/>
</dbReference>
<evidence type="ECO:0000313" key="19">
    <source>
        <dbReference type="Proteomes" id="UP000596092"/>
    </source>
</evidence>
<evidence type="ECO:0000256" key="2">
    <source>
        <dbReference type="ARBA" id="ARBA00022490"/>
    </source>
</evidence>
<evidence type="ECO:0000256" key="11">
    <source>
        <dbReference type="HAMAP-Rule" id="MF_00208"/>
    </source>
</evidence>
<keyword evidence="5 12" id="KW-0547">Nucleotide-binding</keyword>
<evidence type="ECO:0000256" key="3">
    <source>
        <dbReference type="ARBA" id="ARBA00022598"/>
    </source>
</evidence>
<dbReference type="InterPro" id="IPR000713">
    <property type="entry name" value="Mur_ligase_N"/>
</dbReference>
<feature type="binding site" evidence="11">
    <location>
        <position position="191"/>
    </location>
    <ligand>
        <name>UDP-N-acetyl-alpha-D-muramoyl-L-alanyl-D-glutamate</name>
        <dbReference type="ChEBI" id="CHEBI:83900"/>
    </ligand>
</feature>
<dbReference type="EMBL" id="CP054140">
    <property type="protein sequence ID" value="QQG65347.1"/>
    <property type="molecule type" value="Genomic_DNA"/>
</dbReference>
<dbReference type="NCBIfam" id="TIGR01143">
    <property type="entry name" value="murF"/>
    <property type="match status" value="1"/>
</dbReference>
<comment type="similarity">
    <text evidence="12">Belongs to the MurCDEF family. MurF subfamily.</text>
</comment>
<evidence type="ECO:0000256" key="12">
    <source>
        <dbReference type="HAMAP-Rule" id="MF_02019"/>
    </source>
</evidence>
<feature type="binding site" evidence="11">
    <location>
        <begin position="428"/>
        <end position="431"/>
    </location>
    <ligand>
        <name>meso-2,6-diaminopimelate</name>
        <dbReference type="ChEBI" id="CHEBI:57791"/>
    </ligand>
</feature>
<evidence type="ECO:0000256" key="1">
    <source>
        <dbReference type="ARBA" id="ARBA00005898"/>
    </source>
</evidence>
<feature type="binding site" evidence="11">
    <location>
        <position position="199"/>
    </location>
    <ligand>
        <name>UDP-N-acetyl-alpha-D-muramoyl-L-alanyl-D-glutamate</name>
        <dbReference type="ChEBI" id="CHEBI:83900"/>
    </ligand>
</feature>
<dbReference type="NCBIfam" id="NF001124">
    <property type="entry name" value="PRK00139.1-2"/>
    <property type="match status" value="1"/>
</dbReference>
<dbReference type="InterPro" id="IPR018109">
    <property type="entry name" value="Folylpolyglutamate_synth_CS"/>
</dbReference>
<evidence type="ECO:0000259" key="16">
    <source>
        <dbReference type="Pfam" id="PF02875"/>
    </source>
</evidence>
<feature type="binding site" evidence="11">
    <location>
        <position position="496"/>
    </location>
    <ligand>
        <name>meso-2,6-diaminopimelate</name>
        <dbReference type="ChEBI" id="CHEBI:57791"/>
    </ligand>
</feature>
<keyword evidence="9 12" id="KW-0131">Cell cycle</keyword>
<dbReference type="InterPro" id="IPR035911">
    <property type="entry name" value="MurE/MurF_N"/>
</dbReference>
<keyword evidence="8 12" id="KW-0573">Peptidoglycan synthesis</keyword>
<keyword evidence="11" id="KW-0460">Magnesium</keyword>
<dbReference type="GO" id="GO:0008360">
    <property type="term" value="P:regulation of cell shape"/>
    <property type="evidence" value="ECO:0007669"/>
    <property type="project" value="UniProtKB-KW"/>
</dbReference>
<comment type="caution">
    <text evidence="11">Lacks conserved residue(s) required for the propagation of feature annotation.</text>
</comment>
<protein>
    <recommendedName>
        <fullName evidence="11 12">Multifunctional fusion protein</fullName>
    </recommendedName>
    <domain>
        <recommendedName>
            <fullName evidence="11">UDP-N-acetylmuramoyl-L-alanyl-D-glutamate--2,6-diaminopimelate ligase</fullName>
            <ecNumber evidence="11">6.3.2.13</ecNumber>
        </recommendedName>
        <alternativeName>
            <fullName evidence="11">Meso-A2pm-adding enzyme</fullName>
        </alternativeName>
        <alternativeName>
            <fullName evidence="11">Meso-diaminopimelate-adding enzyme</fullName>
        </alternativeName>
        <alternativeName>
            <fullName evidence="11">UDP-MurNAc-L-Ala-D-Glu:meso-diaminopimelate ligase</fullName>
        </alternativeName>
        <alternativeName>
            <fullName evidence="11">UDP-MurNAc-tripeptide synthetase</fullName>
        </alternativeName>
        <alternativeName>
            <fullName evidence="11">UDP-N-acetylmuramyl-tripeptide synthetase</fullName>
        </alternativeName>
    </domain>
    <domain>
        <recommendedName>
            <fullName evidence="12">UDP-N-acetylmuramoyl-tripeptide--D-alanyl-D-alanine ligase</fullName>
            <ecNumber evidence="12">6.3.2.10</ecNumber>
        </recommendedName>
        <alternativeName>
            <fullName evidence="12">D-alanyl-D-alanine-adding enzyme</fullName>
        </alternativeName>
    </domain>
</protein>
<dbReference type="GO" id="GO:0008765">
    <property type="term" value="F:UDP-N-acetylmuramoylalanyl-D-glutamate-2,6-diaminopimelate ligase activity"/>
    <property type="evidence" value="ECO:0007669"/>
    <property type="project" value="UniProtKB-UniRule"/>
</dbReference>
<dbReference type="AlphaFoldDB" id="A0A7T6AQ96"/>
<dbReference type="PANTHER" id="PTHR23135:SF4">
    <property type="entry name" value="UDP-N-ACETYLMURAMOYL-L-ALANYL-D-GLUTAMATE--2,6-DIAMINOPIMELATE LIGASE MURE HOMOLOG, CHLOROPLASTIC"/>
    <property type="match status" value="1"/>
</dbReference>
<feature type="modified residue" description="N6-carboxylysine" evidence="11">
    <location>
        <position position="231"/>
    </location>
</feature>
<keyword evidence="10 12" id="KW-0961">Cell wall biogenesis/degradation</keyword>
<dbReference type="InterPro" id="IPR005863">
    <property type="entry name" value="UDP-N-AcMur_synth"/>
</dbReference>
<dbReference type="NCBIfam" id="TIGR01085">
    <property type="entry name" value="murE"/>
    <property type="match status" value="1"/>
</dbReference>
<proteinExistence type="inferred from homology"/>
<evidence type="ECO:0000256" key="13">
    <source>
        <dbReference type="RuleBase" id="RU004135"/>
    </source>
</evidence>
<dbReference type="Proteomes" id="UP000596092">
    <property type="component" value="Chromosome"/>
</dbReference>
<feature type="domain" description="Mur ligase N-terminal catalytic" evidence="15">
    <location>
        <begin position="28"/>
        <end position="98"/>
    </location>
</feature>
<comment type="cofactor">
    <cofactor evidence="11">
        <name>Mg(2+)</name>
        <dbReference type="ChEBI" id="CHEBI:18420"/>
    </cofactor>
</comment>
<evidence type="ECO:0000256" key="8">
    <source>
        <dbReference type="ARBA" id="ARBA00022984"/>
    </source>
</evidence>
<comment type="catalytic activity">
    <reaction evidence="11">
        <text>UDP-N-acetyl-alpha-D-muramoyl-L-alanyl-D-glutamate + meso-2,6-diaminopimelate + ATP = UDP-N-acetyl-alpha-D-muramoyl-L-alanyl-gamma-D-glutamyl-meso-2,6-diaminopimelate + ADP + phosphate + H(+)</text>
        <dbReference type="Rhea" id="RHEA:23676"/>
        <dbReference type="ChEBI" id="CHEBI:15378"/>
        <dbReference type="ChEBI" id="CHEBI:30616"/>
        <dbReference type="ChEBI" id="CHEBI:43474"/>
        <dbReference type="ChEBI" id="CHEBI:57791"/>
        <dbReference type="ChEBI" id="CHEBI:83900"/>
        <dbReference type="ChEBI" id="CHEBI:83905"/>
        <dbReference type="ChEBI" id="CHEBI:456216"/>
        <dbReference type="EC" id="6.3.2.13"/>
    </reaction>
</comment>
<comment type="catalytic activity">
    <reaction evidence="12 14">
        <text>D-alanyl-D-alanine + UDP-N-acetyl-alpha-D-muramoyl-L-alanyl-gamma-D-glutamyl-meso-2,6-diaminopimelate + ATP = UDP-N-acetyl-alpha-D-muramoyl-L-alanyl-gamma-D-glutamyl-meso-2,6-diaminopimeloyl-D-alanyl-D-alanine + ADP + phosphate + H(+)</text>
        <dbReference type="Rhea" id="RHEA:28374"/>
        <dbReference type="ChEBI" id="CHEBI:15378"/>
        <dbReference type="ChEBI" id="CHEBI:30616"/>
        <dbReference type="ChEBI" id="CHEBI:43474"/>
        <dbReference type="ChEBI" id="CHEBI:57822"/>
        <dbReference type="ChEBI" id="CHEBI:61386"/>
        <dbReference type="ChEBI" id="CHEBI:83905"/>
        <dbReference type="ChEBI" id="CHEBI:456216"/>
        <dbReference type="EC" id="6.3.2.10"/>
    </reaction>
</comment>
<feature type="domain" description="Mur ligase C-terminal" evidence="16">
    <location>
        <begin position="351"/>
        <end position="498"/>
    </location>
</feature>
<dbReference type="InterPro" id="IPR013221">
    <property type="entry name" value="Mur_ligase_cen"/>
</dbReference>
<gene>
    <name evidence="12" type="primary">murF</name>
    <name evidence="11" type="synonym">murE</name>
    <name evidence="18" type="ORF">HP555_05435</name>
</gene>
<dbReference type="SUPFAM" id="SSF53244">
    <property type="entry name" value="MurD-like peptide ligases, peptide-binding domain"/>
    <property type="match status" value="2"/>
</dbReference>
<dbReference type="PANTHER" id="PTHR23135">
    <property type="entry name" value="MUR LIGASE FAMILY MEMBER"/>
    <property type="match status" value="1"/>
</dbReference>
<dbReference type="InterPro" id="IPR036615">
    <property type="entry name" value="Mur_ligase_C_dom_sf"/>
</dbReference>
<evidence type="ECO:0000256" key="6">
    <source>
        <dbReference type="ARBA" id="ARBA00022840"/>
    </source>
</evidence>
<comment type="function">
    <text evidence="12 14">Involved in cell wall formation. Catalyzes the final step in the synthesis of UDP-N-acetylmuramoyl-pentapeptide, the precursor of murein.</text>
</comment>
<dbReference type="GO" id="GO:0005524">
    <property type="term" value="F:ATP binding"/>
    <property type="evidence" value="ECO:0007669"/>
    <property type="project" value="UniProtKB-UniRule"/>
</dbReference>
<sequence>MMTLAYIVENLSILEADHLSEAALGTKIVSITADSRQVVPGSLFIAVCGGKTDGRLFVPEAIERGCVAVVMEGRHWAGECRVPLVFTEDSHAAVSEIAACWHGYPAEQLCLVGITGTNGKTTTSWLIESMLTAAGFRPGVIGTVNYRYCDRKGIVHVIQDAPLTTPDPLALQSLFRRMVDEGVTHVIMEVSSHALAQKRLGRTCFDVALFTNLSHDHLDYHRSMETYFAAKQRLFQKHLKATGSAVVVKDVISGDTDWSEEMCRAVPANSLIRCGLSKKDCQVSADKVVQTVDGFHCQLDLKGAQVEFFSRLSGGYNVLNVLAAAGVGLGLGIPPEQICDGLMRVERIPGRLERVCLPGVLSGAGPTIFVDYAHTPDALDNVLRTLQPLTTRRLICVFGCGGDRDRSKRPQMGSIAVQYANVTIITSDNPRSEQPEAIIDEIVPGAAQGGRPHCSVAALFDPANPEDGYTVFVDRRTAIATACSLAQSGDTVLIAGKGHENYQILGTVKQYFDDRQEAINGLLRWNRHHLLAATEGVVIADSKAGIFENISIDSRTLRTGDVFVALKGESFDGHHYIDAAVQAGAAAVVAEQAPVECTSGVLYIQVRDSLQALGQLAAYRRQLLKGSLKVAAITGSSGKTTVKELVAAIFNEALLPVRCGVDPLLKTKGNFNNLVGLPLSLLPAEAGHRLAVLEMGMNAPGEIAQLTKIADPDIGCINNVHPAHLLGLGDLHGVAAAKGELFTGMRTDAVRVVNCDDPLVRSLADRAKGKQIGFAASAAGRRYNPLVRSTRQVNLGEQGMRFTLHIGSWKRRITVSLHGSHNVSNCLAAAAVGHAAGIGSETIAHALINHAPAGDKRLAIAELPGGLKVVNDAYNANPASMAAGLHTVASFGAQCRRVAALGDMLELGPSSERLHADIGSLVAQLGYDRLLLTGSFAGAVADAARKGGMNTENIQIFPSPQAMADAVWRMLAEGALGKGDWLLIKGSRGMRMEQLFDELLHRITAPA</sequence>
<dbReference type="SUPFAM" id="SSF63418">
    <property type="entry name" value="MurE/MurF N-terminal domain"/>
    <property type="match status" value="2"/>
</dbReference>
<keyword evidence="6 12" id="KW-0067">ATP-binding</keyword>
<dbReference type="GO" id="GO:0004326">
    <property type="term" value="F:tetrahydrofolylpolyglutamate synthase activity"/>
    <property type="evidence" value="ECO:0007669"/>
    <property type="project" value="InterPro"/>
</dbReference>
<dbReference type="InterPro" id="IPR036565">
    <property type="entry name" value="Mur-like_cat_sf"/>
</dbReference>
<evidence type="ECO:0000256" key="5">
    <source>
        <dbReference type="ARBA" id="ARBA00022741"/>
    </source>
</evidence>
<dbReference type="GO" id="GO:0051301">
    <property type="term" value="P:cell division"/>
    <property type="evidence" value="ECO:0007669"/>
    <property type="project" value="UniProtKB-KW"/>
</dbReference>
<comment type="pathway">
    <text evidence="12 13">Cell wall biogenesis; peptidoglycan biosynthesis.</text>
</comment>
<dbReference type="HAMAP" id="MF_00208">
    <property type="entry name" value="MurE"/>
    <property type="match status" value="1"/>
</dbReference>
<feature type="binding site" evidence="11">
    <location>
        <begin position="164"/>
        <end position="165"/>
    </location>
    <ligand>
        <name>UDP-N-acetyl-alpha-D-muramoyl-L-alanyl-D-glutamate</name>
        <dbReference type="ChEBI" id="CHEBI:83900"/>
    </ligand>
</feature>
<comment type="function">
    <text evidence="11">Catalyzes the addition of meso-diaminopimelic acid to the nucleotide precursor UDP-N-acetylmuramoyl-L-alanyl-D-glutamate (UMAG) in the biosynthesis of bacterial cell-wall peptidoglycan.</text>
</comment>
<name>A0A7T6AQ96_9BACT</name>
<dbReference type="InterPro" id="IPR004101">
    <property type="entry name" value="Mur_ligase_C"/>
</dbReference>
<evidence type="ECO:0000259" key="15">
    <source>
        <dbReference type="Pfam" id="PF01225"/>
    </source>
</evidence>
<evidence type="ECO:0000256" key="14">
    <source>
        <dbReference type="RuleBase" id="RU004136"/>
    </source>
</evidence>
<evidence type="ECO:0000256" key="4">
    <source>
        <dbReference type="ARBA" id="ARBA00022618"/>
    </source>
</evidence>
<evidence type="ECO:0000256" key="9">
    <source>
        <dbReference type="ARBA" id="ARBA00023306"/>
    </source>
</evidence>
<feature type="binding site" evidence="11">
    <location>
        <position position="404"/>
    </location>
    <ligand>
        <name>meso-2,6-diaminopimelate</name>
        <dbReference type="ChEBI" id="CHEBI:57791"/>
    </ligand>
</feature>
<evidence type="ECO:0000259" key="17">
    <source>
        <dbReference type="Pfam" id="PF08245"/>
    </source>
</evidence>
<evidence type="ECO:0000256" key="7">
    <source>
        <dbReference type="ARBA" id="ARBA00022960"/>
    </source>
</evidence>
<dbReference type="GO" id="GO:0047480">
    <property type="term" value="F:UDP-N-acetylmuramoyl-tripeptide-D-alanyl-D-alanine ligase activity"/>
    <property type="evidence" value="ECO:0007669"/>
    <property type="project" value="UniProtKB-UniRule"/>
</dbReference>
<dbReference type="PROSITE" id="PS01011">
    <property type="entry name" value="FOLYLPOLYGLU_SYNT_1"/>
    <property type="match status" value="1"/>
</dbReference>
<feature type="binding site" evidence="11">
    <location>
        <begin position="116"/>
        <end position="122"/>
    </location>
    <ligand>
        <name>ATP</name>
        <dbReference type="ChEBI" id="CHEBI:30616"/>
    </ligand>
</feature>
<dbReference type="Gene3D" id="3.40.1190.10">
    <property type="entry name" value="Mur-like, catalytic domain"/>
    <property type="match status" value="2"/>
</dbReference>
<organism evidence="18 19">
    <name type="scientific">Desulfobulbus oligotrophicus</name>
    <dbReference type="NCBI Taxonomy" id="1909699"/>
    <lineage>
        <taxon>Bacteria</taxon>
        <taxon>Pseudomonadati</taxon>
        <taxon>Thermodesulfobacteriota</taxon>
        <taxon>Desulfobulbia</taxon>
        <taxon>Desulfobulbales</taxon>
        <taxon>Desulfobulbaceae</taxon>
        <taxon>Desulfobulbus</taxon>
    </lineage>
</organism>
<dbReference type="SUPFAM" id="SSF53623">
    <property type="entry name" value="MurD-like peptide ligases, catalytic domain"/>
    <property type="match status" value="2"/>
</dbReference>
<feature type="domain" description="Mur ligase central" evidence="17">
    <location>
        <begin position="114"/>
        <end position="327"/>
    </location>
</feature>
<dbReference type="KEGG" id="dog:HP555_05435"/>
<keyword evidence="3 12" id="KW-0436">Ligase</keyword>
<evidence type="ECO:0000313" key="18">
    <source>
        <dbReference type="EMBL" id="QQG65347.1"/>
    </source>
</evidence>
<dbReference type="Pfam" id="PF08245">
    <property type="entry name" value="Mur_ligase_M"/>
    <property type="match status" value="2"/>
</dbReference>
<feature type="domain" description="Mur ligase C-terminal" evidence="16">
    <location>
        <begin position="857"/>
        <end position="988"/>
    </location>
</feature>
<dbReference type="NCBIfam" id="NF001126">
    <property type="entry name" value="PRK00139.1-4"/>
    <property type="match status" value="1"/>
</dbReference>
<dbReference type="Pfam" id="PF02875">
    <property type="entry name" value="Mur_ligase_C"/>
    <property type="match status" value="2"/>
</dbReference>
<keyword evidence="19" id="KW-1185">Reference proteome</keyword>
<dbReference type="InterPro" id="IPR005761">
    <property type="entry name" value="UDP-N-AcMur-Glu-dNH2Pim_ligase"/>
</dbReference>
<keyword evidence="2 12" id="KW-0963">Cytoplasm</keyword>
<accession>A0A7T6AQ96</accession>
<feature type="binding site" evidence="11">
    <location>
        <position position="197"/>
    </location>
    <ligand>
        <name>UDP-N-acetyl-alpha-D-muramoyl-L-alanyl-D-glutamate</name>
        <dbReference type="ChEBI" id="CHEBI:83900"/>
    </ligand>
</feature>
<dbReference type="GO" id="GO:0005737">
    <property type="term" value="C:cytoplasm"/>
    <property type="evidence" value="ECO:0007669"/>
    <property type="project" value="UniProtKB-SubCell"/>
</dbReference>
<dbReference type="Pfam" id="PF01225">
    <property type="entry name" value="Mur_ligase"/>
    <property type="match status" value="2"/>
</dbReference>
<evidence type="ECO:0000256" key="10">
    <source>
        <dbReference type="ARBA" id="ARBA00023316"/>
    </source>
</evidence>
<feature type="binding site" evidence="11">
    <location>
        <position position="500"/>
    </location>
    <ligand>
        <name>meso-2,6-diaminopimelate</name>
        <dbReference type="ChEBI" id="CHEBI:57791"/>
    </ligand>
</feature>
<feature type="binding site" evidence="11">
    <location>
        <position position="35"/>
    </location>
    <ligand>
        <name>UDP-N-acetyl-alpha-D-muramoyl-L-alanyl-D-glutamate</name>
        <dbReference type="ChEBI" id="CHEBI:83900"/>
    </ligand>
</feature>
<dbReference type="EC" id="6.3.2.10" evidence="12"/>
<dbReference type="HAMAP" id="MF_02019">
    <property type="entry name" value="MurF"/>
    <property type="match status" value="1"/>
</dbReference>
<dbReference type="Gene3D" id="3.40.1390.10">
    <property type="entry name" value="MurE/MurF, N-terminal domain"/>
    <property type="match status" value="2"/>
</dbReference>
<comment type="similarity">
    <text evidence="1 11">Belongs to the MurCDEF family. MurE subfamily.</text>
</comment>